<reference evidence="1 2" key="2">
    <citation type="submission" date="2018-10" db="EMBL/GenBank/DDBJ databases">
        <authorList>
            <consortium name="Pathogen Informatics"/>
        </authorList>
    </citation>
    <scope>NUCLEOTIDE SEQUENCE [LARGE SCALE GENOMIC DNA]</scope>
</reference>
<name>A0A0N4V1M0_ENTVE</name>
<protein>
    <submittedName>
        <fullName evidence="1 3">Uncharacterized protein</fullName>
    </submittedName>
</protein>
<reference evidence="3" key="1">
    <citation type="submission" date="2017-02" db="UniProtKB">
        <authorList>
            <consortium name="WormBaseParasite"/>
        </authorList>
    </citation>
    <scope>IDENTIFICATION</scope>
</reference>
<proteinExistence type="predicted"/>
<evidence type="ECO:0000313" key="3">
    <source>
        <dbReference type="WBParaSite" id="EVEC_0000385401-mRNA-1"/>
    </source>
</evidence>
<evidence type="ECO:0000313" key="2">
    <source>
        <dbReference type="Proteomes" id="UP000274131"/>
    </source>
</evidence>
<dbReference type="AlphaFoldDB" id="A0A0N4V1M0"/>
<gene>
    <name evidence="1" type="ORF">EVEC_LOCUS3562</name>
</gene>
<dbReference type="STRING" id="51028.A0A0N4V1M0"/>
<sequence length="121" mass="13613">MAIFAWIPGSTALPFPGSSNKQRPSIFSVKSIWASEQDRQAEICQLYNFCNLKERRWLKNLLIEESDSESGGEAPTTEADLRALLKANALNAQYTYYAAGLLSNYDPFPEHQTLVQQQLSL</sequence>
<keyword evidence="2" id="KW-1185">Reference proteome</keyword>
<dbReference type="EMBL" id="UXUI01007624">
    <property type="protein sequence ID" value="VDD88419.1"/>
    <property type="molecule type" value="Genomic_DNA"/>
</dbReference>
<dbReference type="Proteomes" id="UP000274131">
    <property type="component" value="Unassembled WGS sequence"/>
</dbReference>
<organism evidence="3">
    <name type="scientific">Enterobius vermicularis</name>
    <name type="common">Human pinworm</name>
    <dbReference type="NCBI Taxonomy" id="51028"/>
    <lineage>
        <taxon>Eukaryota</taxon>
        <taxon>Metazoa</taxon>
        <taxon>Ecdysozoa</taxon>
        <taxon>Nematoda</taxon>
        <taxon>Chromadorea</taxon>
        <taxon>Rhabditida</taxon>
        <taxon>Spirurina</taxon>
        <taxon>Oxyuridomorpha</taxon>
        <taxon>Oxyuroidea</taxon>
        <taxon>Oxyuridae</taxon>
        <taxon>Enterobius</taxon>
    </lineage>
</organism>
<evidence type="ECO:0000313" key="1">
    <source>
        <dbReference type="EMBL" id="VDD88419.1"/>
    </source>
</evidence>
<dbReference type="WBParaSite" id="EVEC_0000385401-mRNA-1">
    <property type="protein sequence ID" value="EVEC_0000385401-mRNA-1"/>
    <property type="gene ID" value="EVEC_0000385401"/>
</dbReference>
<dbReference type="OrthoDB" id="5847120at2759"/>
<accession>A0A0N4V1M0</accession>